<protein>
    <submittedName>
        <fullName evidence="1">Uncharacterized protein</fullName>
    </submittedName>
</protein>
<sequence length="163" mass="18065">MENLIKKAYTQSIKNKRRGDEEEEVEAIKRIILNAKKIIIATNNQKKFKVISDILSRVVNAKIEMLNINTNCADLTRMPAVSKGLIAVDTEEADVVIARGRLGVPGSGSMLVIMDGKGRILSASLSPSSVVHKEDIETRIKKEIIDALKRVGIELKTDDLRKD</sequence>
<dbReference type="PIRSF" id="PIRSF005018">
    <property type="entry name" value="UCP005018"/>
    <property type="match status" value="1"/>
</dbReference>
<dbReference type="EMBL" id="CP002737">
    <property type="protein sequence ID" value="AEF96899.1"/>
    <property type="molecule type" value="Genomic_DNA"/>
</dbReference>
<reference evidence="1 2" key="1">
    <citation type="submission" date="2011-05" db="EMBL/GenBank/DDBJ databases">
        <title>Complete sequence of Methanotorris igneus Kol 5.</title>
        <authorList>
            <consortium name="US DOE Joint Genome Institute"/>
            <person name="Lucas S."/>
            <person name="Han J."/>
            <person name="Lapidus A."/>
            <person name="Cheng J.-F."/>
            <person name="Goodwin L."/>
            <person name="Pitluck S."/>
            <person name="Peters L."/>
            <person name="Mikhailova N."/>
            <person name="Chertkov O."/>
            <person name="Han C."/>
            <person name="Tapia R."/>
            <person name="Land M."/>
            <person name="Hauser L."/>
            <person name="Kyrpides N."/>
            <person name="Ivanova N."/>
            <person name="Pagani I."/>
            <person name="Sieprawska-Lupa M."/>
            <person name="Whitman W."/>
            <person name="Woyke T."/>
        </authorList>
    </citation>
    <scope>NUCLEOTIDE SEQUENCE [LARGE SCALE GENOMIC DNA]</scope>
    <source>
        <strain evidence="2">DSM 5666 / JCM 11834 / Kol 5</strain>
    </source>
</reference>
<dbReference type="HOGENOM" id="CLU_1691544_0_0_2"/>
<dbReference type="Proteomes" id="UP000009227">
    <property type="component" value="Chromosome"/>
</dbReference>
<evidence type="ECO:0000313" key="2">
    <source>
        <dbReference type="Proteomes" id="UP000009227"/>
    </source>
</evidence>
<dbReference type="KEGG" id="mig:Metig_1364"/>
<organism evidence="2">
    <name type="scientific">Methanotorris igneus (strain DSM 5666 / JCM 11834 / Kol 5)</name>
    <dbReference type="NCBI Taxonomy" id="880724"/>
    <lineage>
        <taxon>Archaea</taxon>
        <taxon>Methanobacteriati</taxon>
        <taxon>Methanobacteriota</taxon>
        <taxon>Methanomada group</taxon>
        <taxon>Methanococci</taxon>
        <taxon>Methanococcales</taxon>
        <taxon>Methanocaldococcaceae</taxon>
        <taxon>Methanotorris</taxon>
    </lineage>
</organism>
<proteinExistence type="predicted"/>
<dbReference type="Pfam" id="PF11576">
    <property type="entry name" value="HcgB"/>
    <property type="match status" value="1"/>
</dbReference>
<dbReference type="InterPro" id="IPR012019">
    <property type="entry name" value="HcgB"/>
</dbReference>
<accession>F6BF29</accession>
<evidence type="ECO:0000313" key="1">
    <source>
        <dbReference type="EMBL" id="AEF96899.1"/>
    </source>
</evidence>
<dbReference type="RefSeq" id="WP_013799496.1">
    <property type="nucleotide sequence ID" value="NC_015562.1"/>
</dbReference>
<dbReference type="InterPro" id="IPR010254">
    <property type="entry name" value="B12-dep_deHydtase_bsu"/>
</dbReference>
<dbReference type="AlphaFoldDB" id="F6BF29"/>
<gene>
    <name evidence="1" type="ordered locus">Metig_1364</name>
</gene>
<dbReference type="GeneID" id="10644228"/>
<keyword evidence="2" id="KW-1185">Reference proteome</keyword>
<dbReference type="Gene3D" id="3.40.50.10150">
    <property type="entry name" value="B12-dependent dehydatase associated subunit"/>
    <property type="match status" value="1"/>
</dbReference>
<dbReference type="STRING" id="880724.Metig_1364"/>
<dbReference type="OrthoDB" id="114359at2157"/>
<dbReference type="Gene3D" id="1.10.287.470">
    <property type="entry name" value="Helix hairpin bin"/>
    <property type="match status" value="1"/>
</dbReference>
<name>F6BF29_METIK</name>